<feature type="region of interest" description="Disordered" evidence="1">
    <location>
        <begin position="81"/>
        <end position="180"/>
    </location>
</feature>
<gene>
    <name evidence="2" type="ORF">M5K25_008606</name>
</gene>
<sequence>MISLISQQHTQVITGHVNSDFSKLTAELNVSERRTQRHKIRLNPSPNKSKSRTRSAVGRFKPQFELPNGFQTGRAYSRIERLNETNPTSLRSLKSDIIKTSKCPSNGTGARREEGNKRGREERNPSSTTAEVPPGLQVTPDFPPASKSRRISTRPPSDAGLPPGLQVTPDLPPASNHIIL</sequence>
<dbReference type="EMBL" id="JANQDX010000007">
    <property type="protein sequence ID" value="KAL0921526.1"/>
    <property type="molecule type" value="Genomic_DNA"/>
</dbReference>
<protein>
    <submittedName>
        <fullName evidence="2">Uncharacterized protein</fullName>
    </submittedName>
</protein>
<evidence type="ECO:0000313" key="2">
    <source>
        <dbReference type="EMBL" id="KAL0921526.1"/>
    </source>
</evidence>
<comment type="caution">
    <text evidence="2">The sequence shown here is derived from an EMBL/GenBank/DDBJ whole genome shotgun (WGS) entry which is preliminary data.</text>
</comment>
<evidence type="ECO:0000256" key="1">
    <source>
        <dbReference type="SAM" id="MobiDB-lite"/>
    </source>
</evidence>
<accession>A0ABD0V9X1</accession>
<organism evidence="2 3">
    <name type="scientific">Dendrobium thyrsiflorum</name>
    <name type="common">Pinecone-like raceme dendrobium</name>
    <name type="synonym">Orchid</name>
    <dbReference type="NCBI Taxonomy" id="117978"/>
    <lineage>
        <taxon>Eukaryota</taxon>
        <taxon>Viridiplantae</taxon>
        <taxon>Streptophyta</taxon>
        <taxon>Embryophyta</taxon>
        <taxon>Tracheophyta</taxon>
        <taxon>Spermatophyta</taxon>
        <taxon>Magnoliopsida</taxon>
        <taxon>Liliopsida</taxon>
        <taxon>Asparagales</taxon>
        <taxon>Orchidaceae</taxon>
        <taxon>Epidendroideae</taxon>
        <taxon>Malaxideae</taxon>
        <taxon>Dendrobiinae</taxon>
        <taxon>Dendrobium</taxon>
    </lineage>
</organism>
<evidence type="ECO:0000313" key="3">
    <source>
        <dbReference type="Proteomes" id="UP001552299"/>
    </source>
</evidence>
<feature type="compositionally biased region" description="Basic and acidic residues" evidence="1">
    <location>
        <begin position="110"/>
        <end position="124"/>
    </location>
</feature>
<reference evidence="2 3" key="1">
    <citation type="journal article" date="2024" name="Plant Biotechnol. J.">
        <title>Dendrobium thyrsiflorum genome and its molecular insights into genes involved in important horticultural traits.</title>
        <authorList>
            <person name="Chen B."/>
            <person name="Wang J.Y."/>
            <person name="Zheng P.J."/>
            <person name="Li K.L."/>
            <person name="Liang Y.M."/>
            <person name="Chen X.F."/>
            <person name="Zhang C."/>
            <person name="Zhao X."/>
            <person name="He X."/>
            <person name="Zhang G.Q."/>
            <person name="Liu Z.J."/>
            <person name="Xu Q."/>
        </authorList>
    </citation>
    <scope>NUCLEOTIDE SEQUENCE [LARGE SCALE GENOMIC DNA]</scope>
    <source>
        <strain evidence="2">GZMU011</strain>
    </source>
</reference>
<keyword evidence="3" id="KW-1185">Reference proteome</keyword>
<name>A0ABD0V9X1_DENTH</name>
<dbReference type="Proteomes" id="UP001552299">
    <property type="component" value="Unassembled WGS sequence"/>
</dbReference>
<feature type="region of interest" description="Disordered" evidence="1">
    <location>
        <begin position="32"/>
        <end position="69"/>
    </location>
</feature>
<dbReference type="AlphaFoldDB" id="A0ABD0V9X1"/>
<proteinExistence type="predicted"/>